<dbReference type="InterPro" id="IPR012332">
    <property type="entry name" value="Autotransporter_pectin_lyase_C"/>
</dbReference>
<keyword evidence="1" id="KW-0732">Signal</keyword>
<dbReference type="CDD" id="cd01343">
    <property type="entry name" value="PL1_Passenger_AT"/>
    <property type="match status" value="1"/>
</dbReference>
<feature type="domain" description="Autotransporter" evidence="3">
    <location>
        <begin position="603"/>
        <end position="869"/>
    </location>
</feature>
<evidence type="ECO:0000259" key="3">
    <source>
        <dbReference type="PROSITE" id="PS51208"/>
    </source>
</evidence>
<dbReference type="Pfam" id="PF03212">
    <property type="entry name" value="Pertactin"/>
    <property type="match status" value="1"/>
</dbReference>
<dbReference type="NCBIfam" id="TIGR01414">
    <property type="entry name" value="autotrans_barl"/>
    <property type="match status" value="1"/>
</dbReference>
<dbReference type="PROSITE" id="PS51208">
    <property type="entry name" value="AUTOTRANSPORTER"/>
    <property type="match status" value="1"/>
</dbReference>
<name>A0A0A3ZMV7_9GAMM</name>
<accession>A0A0A3ZMV7</accession>
<dbReference type="eggNOG" id="COG3468">
    <property type="taxonomic scope" value="Bacteria"/>
</dbReference>
<dbReference type="SUPFAM" id="SSF51126">
    <property type="entry name" value="Pectin lyase-like"/>
    <property type="match status" value="1"/>
</dbReference>
<proteinExistence type="predicted"/>
<reference evidence="4 5" key="1">
    <citation type="submission" date="2014-10" db="EMBL/GenBank/DDBJ databases">
        <title>Genome sequence of Erwinia typographi M043b.</title>
        <authorList>
            <person name="Chan K.-G."/>
            <person name="Tan W.-S."/>
        </authorList>
    </citation>
    <scope>NUCLEOTIDE SEQUENCE [LARGE SCALE GENOMIC DNA]</scope>
    <source>
        <strain evidence="4 5">M043b</strain>
    </source>
</reference>
<dbReference type="PANTHER" id="PTHR35037">
    <property type="entry name" value="C-TERMINAL REGION OF AIDA-LIKE PROTEIN"/>
    <property type="match status" value="1"/>
</dbReference>
<feature type="region of interest" description="Disordered" evidence="2">
    <location>
        <begin position="529"/>
        <end position="563"/>
    </location>
</feature>
<dbReference type="Proteomes" id="UP000030351">
    <property type="component" value="Unassembled WGS sequence"/>
</dbReference>
<gene>
    <name evidence="4" type="ORF">NG99_24415</name>
</gene>
<evidence type="ECO:0000256" key="2">
    <source>
        <dbReference type="SAM" id="MobiDB-lite"/>
    </source>
</evidence>
<keyword evidence="5" id="KW-1185">Reference proteome</keyword>
<evidence type="ECO:0000313" key="5">
    <source>
        <dbReference type="Proteomes" id="UP000030351"/>
    </source>
</evidence>
<dbReference type="Pfam" id="PF03797">
    <property type="entry name" value="Autotransporter"/>
    <property type="match status" value="1"/>
</dbReference>
<dbReference type="InterPro" id="IPR005546">
    <property type="entry name" value="Autotransporte_beta"/>
</dbReference>
<dbReference type="InterPro" id="IPR036709">
    <property type="entry name" value="Autotransporte_beta_dom_sf"/>
</dbReference>
<dbReference type="AlphaFoldDB" id="A0A0A3ZMV7"/>
<dbReference type="GO" id="GO:0019867">
    <property type="term" value="C:outer membrane"/>
    <property type="evidence" value="ECO:0007669"/>
    <property type="project" value="InterPro"/>
</dbReference>
<dbReference type="PRINTS" id="PR01484">
    <property type="entry name" value="PRTACTNFAMLY"/>
</dbReference>
<dbReference type="Gene3D" id="2.160.20.20">
    <property type="match status" value="1"/>
</dbReference>
<comment type="caution">
    <text evidence="4">The sequence shown here is derived from an EMBL/GenBank/DDBJ whole genome shotgun (WGS) entry which is preliminary data.</text>
</comment>
<dbReference type="InterPro" id="IPR011050">
    <property type="entry name" value="Pectin_lyase_fold/virulence"/>
</dbReference>
<dbReference type="Gene3D" id="2.40.128.130">
    <property type="entry name" value="Autotransporter beta-domain"/>
    <property type="match status" value="1"/>
</dbReference>
<organism evidence="4 5">
    <name type="scientific">Erwinia typographi</name>
    <dbReference type="NCBI Taxonomy" id="371042"/>
    <lineage>
        <taxon>Bacteria</taxon>
        <taxon>Pseudomonadati</taxon>
        <taxon>Pseudomonadota</taxon>
        <taxon>Gammaproteobacteria</taxon>
        <taxon>Enterobacterales</taxon>
        <taxon>Erwiniaceae</taxon>
        <taxon>Erwinia</taxon>
    </lineage>
</organism>
<dbReference type="SMART" id="SM00869">
    <property type="entry name" value="Autotransporter"/>
    <property type="match status" value="1"/>
</dbReference>
<dbReference type="InterPro" id="IPR006315">
    <property type="entry name" value="OM_autotransptr_brl_dom"/>
</dbReference>
<dbReference type="STRING" id="371042.NG99_24415"/>
<dbReference type="PANTHER" id="PTHR35037:SF7">
    <property type="entry name" value="AUTOTRANSPORTER"/>
    <property type="match status" value="1"/>
</dbReference>
<dbReference type="InterPro" id="IPR051551">
    <property type="entry name" value="Autotransporter_adhesion"/>
</dbReference>
<dbReference type="InterPro" id="IPR004899">
    <property type="entry name" value="Pertactin_central"/>
</dbReference>
<sequence>METDGTAKNSVVEKDGEILLYGKLEGATVSGYLQSAAGEDHDTVIKSGASFQITGSQKTDDAATSFNAVIENDATVSVARNAQLNAWNVSGKVSVYKDIDDDNKYFPVFNDAKVNKDGIIHLNYGAEMFNTDINGGRVDVGSSDINFFSTVTDTLIDDGDLYVTQNGIANNTTLNSGNIHIQDGGTTNNTEVYGAMDNNGGTDNATTIRSGGSFSLSGSLADKYKAVSNNADIENGATVSINENSEANSWTINGADNDFVFLKTDTSVINDSTVNSGDLQIDKGTATNTIINGGQMVNANGTDTDTVLNGGAYFLGGEDAATSSGLTVNNGATASIRSGTVTDATISGTMFVSPETTSSGTISTLQGNILVNDGGKLKLTSGINSAGANMTLADSGSLYLATRSATDSHAFESGAMTMEGGHVYFGHTDDGYTSLTLDSLKGAGSFYMNTDLASLRGDFLTVREQASGNFDVYIADSGVSPASDSSLQIINTGGGDADFTLANNGHVVDVGTYQYHLVADGHGGWALTPEKNIDPVDPDEPVDPVDPDTPDEPVDPVIPPVDPVEPPDITPSTAAVLSMATVDPLVFQAEMSSIRERLAEVRSFSHDTNVWGHYIAHRLRVNDAAGAGYGLNLNGVTLGGDKSTEYANGVTTKGIFFSYSHSDVSFNRGGKGDVDSYSLGAYTSYLHDSGFWLDGVFKVNRFGNNIDARMTSGTIASGYYNTTGIGTNLQGGKYFYFGDSYVTPYAAITGFTSNTSDYTLSNGMKAHVSPQKSVTGETGVSFGHKFVVHGALVQPYIKLAVTQEFIDDNKVKVNDDHFTNDLSGTRGVYQLGVNTKVTDRLTVHADASYAQGSHVEAPWTANLGASWSF</sequence>
<dbReference type="InterPro" id="IPR003991">
    <property type="entry name" value="Pertactin_virulence_factor"/>
</dbReference>
<feature type="compositionally biased region" description="Acidic residues" evidence="2">
    <location>
        <begin position="536"/>
        <end position="554"/>
    </location>
</feature>
<evidence type="ECO:0000313" key="4">
    <source>
        <dbReference type="EMBL" id="KGT87023.1"/>
    </source>
</evidence>
<dbReference type="SUPFAM" id="SSF103515">
    <property type="entry name" value="Autotransporter"/>
    <property type="match status" value="1"/>
</dbReference>
<evidence type="ECO:0000256" key="1">
    <source>
        <dbReference type="ARBA" id="ARBA00022729"/>
    </source>
</evidence>
<protein>
    <recommendedName>
        <fullName evidence="3">Autotransporter domain-containing protein</fullName>
    </recommendedName>
</protein>
<dbReference type="EMBL" id="JRUQ01000080">
    <property type="protein sequence ID" value="KGT87023.1"/>
    <property type="molecule type" value="Genomic_DNA"/>
</dbReference>